<dbReference type="RefSeq" id="XP_008526604.1">
    <property type="nucleotide sequence ID" value="XM_008528382.2"/>
</dbReference>
<evidence type="ECO:0000313" key="4">
    <source>
        <dbReference type="RefSeq" id="XP_008526603.1"/>
    </source>
</evidence>
<organism evidence="3 4">
    <name type="scientific">Equus przewalskii</name>
    <name type="common">Przewalski's horse</name>
    <name type="synonym">Equus caballus przewalskii</name>
    <dbReference type="NCBI Taxonomy" id="9798"/>
    <lineage>
        <taxon>Eukaryota</taxon>
        <taxon>Metazoa</taxon>
        <taxon>Chordata</taxon>
        <taxon>Craniata</taxon>
        <taxon>Vertebrata</taxon>
        <taxon>Euteleostomi</taxon>
        <taxon>Mammalia</taxon>
        <taxon>Eutheria</taxon>
        <taxon>Laurasiatheria</taxon>
        <taxon>Perissodactyla</taxon>
        <taxon>Equidae</taxon>
        <taxon>Equus</taxon>
    </lineage>
</organism>
<evidence type="ECO:0000256" key="2">
    <source>
        <dbReference type="SAM" id="Phobius"/>
    </source>
</evidence>
<dbReference type="Pfam" id="PF15555">
    <property type="entry name" value="DUF4658"/>
    <property type="match status" value="1"/>
</dbReference>
<dbReference type="GeneID" id="103556326"/>
<feature type="compositionally biased region" description="Polar residues" evidence="1">
    <location>
        <begin position="1"/>
        <end position="10"/>
    </location>
</feature>
<evidence type="ECO:0000256" key="1">
    <source>
        <dbReference type="SAM" id="MobiDB-lite"/>
    </source>
</evidence>
<dbReference type="RefSeq" id="XP_070450402.1">
    <property type="nucleotide sequence ID" value="XM_070594301.1"/>
</dbReference>
<dbReference type="PANTHER" id="PTHR36868:SF1">
    <property type="entry name" value="NUTRITIONALLY-REGULATED ADIPOSE AND CARDIAC ENRICHED PROTEIN HOMOLOG"/>
    <property type="match status" value="1"/>
</dbReference>
<evidence type="ECO:0000313" key="6">
    <source>
        <dbReference type="RefSeq" id="XP_070450402.1"/>
    </source>
</evidence>
<keyword evidence="2" id="KW-1133">Transmembrane helix</keyword>
<keyword evidence="2" id="KW-0472">Membrane</keyword>
<dbReference type="PANTHER" id="PTHR36868">
    <property type="entry name" value="NUTRITIONALLY-REGULATED ADIPOSE AND CARDIAC ENRICHED PROTEIN HOMOLOG"/>
    <property type="match status" value="1"/>
</dbReference>
<gene>
    <name evidence="4 5 6" type="primary">C25H14orf180</name>
</gene>
<feature type="transmembrane region" description="Helical" evidence="2">
    <location>
        <begin position="106"/>
        <end position="123"/>
    </location>
</feature>
<name>A0ABM2F4E9_EQUPR</name>
<dbReference type="Proteomes" id="UP001652662">
    <property type="component" value="Chromosome 25"/>
</dbReference>
<sequence length="162" mass="18276">MRTTAQTLSPDSRPETPHQTRKNEEAAPGTAMPRVGRSQEDDRTCPSSILRRSPRGRRGQGTEPQRTSRHVRFHEPLEVAVHYIASREPTVTTKASSRPRPRGSSLLLRLSVCVLLLLVLGLYCSRVKPIALALEDLRARLLVLILRLRHVAVTCYRCLLRL</sequence>
<keyword evidence="3" id="KW-1185">Reference proteome</keyword>
<accession>A0ABM2F4E9</accession>
<dbReference type="RefSeq" id="XP_008526603.1">
    <property type="nucleotide sequence ID" value="XM_008528381.2"/>
</dbReference>
<protein>
    <submittedName>
        <fullName evidence="4 5">Nutritionally-regulated adipose and cardiac enriched protein homolog isoform X1</fullName>
    </submittedName>
</protein>
<feature type="compositionally biased region" description="Basic and acidic residues" evidence="1">
    <location>
        <begin position="12"/>
        <end position="25"/>
    </location>
</feature>
<feature type="region of interest" description="Disordered" evidence="1">
    <location>
        <begin position="1"/>
        <end position="71"/>
    </location>
</feature>
<evidence type="ECO:0000313" key="5">
    <source>
        <dbReference type="RefSeq" id="XP_008526604.1"/>
    </source>
</evidence>
<keyword evidence="2" id="KW-0812">Transmembrane</keyword>
<dbReference type="InterPro" id="IPR028114">
    <property type="entry name" value="DUF4658"/>
</dbReference>
<reference evidence="4 5" key="1">
    <citation type="submission" date="2025-05" db="UniProtKB">
        <authorList>
            <consortium name="RefSeq"/>
        </authorList>
    </citation>
    <scope>IDENTIFICATION</scope>
    <source>
        <tissue evidence="4 5">Blood</tissue>
    </source>
</reference>
<proteinExistence type="predicted"/>
<evidence type="ECO:0000313" key="3">
    <source>
        <dbReference type="Proteomes" id="UP001652662"/>
    </source>
</evidence>